<dbReference type="GO" id="GO:0008654">
    <property type="term" value="P:phospholipid biosynthetic process"/>
    <property type="evidence" value="ECO:0007669"/>
    <property type="project" value="InterPro"/>
</dbReference>
<dbReference type="InterPro" id="IPR043130">
    <property type="entry name" value="CDP-OH_PTrfase_TM_dom"/>
</dbReference>
<evidence type="ECO:0000256" key="1">
    <source>
        <dbReference type="ARBA" id="ARBA00022679"/>
    </source>
</evidence>
<dbReference type="GO" id="GO:0016020">
    <property type="term" value="C:membrane"/>
    <property type="evidence" value="ECO:0007669"/>
    <property type="project" value="InterPro"/>
</dbReference>
<name>A0A382GGZ3_9ZZZZ</name>
<keyword evidence="1" id="KW-0808">Transferase</keyword>
<protein>
    <recommendedName>
        <fullName evidence="3">CDP-alcohol phosphatidyltransferase C-terminal domain-containing protein</fullName>
    </recommendedName>
</protein>
<dbReference type="Gene3D" id="1.20.120.1760">
    <property type="match status" value="1"/>
</dbReference>
<dbReference type="InterPro" id="IPR000462">
    <property type="entry name" value="CDP-OH_P_trans"/>
</dbReference>
<feature type="non-terminal residue" evidence="2">
    <location>
        <position position="210"/>
    </location>
</feature>
<evidence type="ECO:0000313" key="2">
    <source>
        <dbReference type="EMBL" id="SVB73897.1"/>
    </source>
</evidence>
<dbReference type="EMBL" id="UINC01055248">
    <property type="protein sequence ID" value="SVB73897.1"/>
    <property type="molecule type" value="Genomic_DNA"/>
</dbReference>
<accession>A0A382GGZ3</accession>
<dbReference type="AlphaFoldDB" id="A0A382GGZ3"/>
<dbReference type="GO" id="GO:0016780">
    <property type="term" value="F:phosphotransferase activity, for other substituted phosphate groups"/>
    <property type="evidence" value="ECO:0007669"/>
    <property type="project" value="InterPro"/>
</dbReference>
<feature type="non-terminal residue" evidence="2">
    <location>
        <position position="1"/>
    </location>
</feature>
<reference evidence="2" key="1">
    <citation type="submission" date="2018-05" db="EMBL/GenBank/DDBJ databases">
        <authorList>
            <person name="Lanie J.A."/>
            <person name="Ng W.-L."/>
            <person name="Kazmierczak K.M."/>
            <person name="Andrzejewski T.M."/>
            <person name="Davidsen T.M."/>
            <person name="Wayne K.J."/>
            <person name="Tettelin H."/>
            <person name="Glass J.I."/>
            <person name="Rusch D."/>
            <person name="Podicherti R."/>
            <person name="Tsui H.-C.T."/>
            <person name="Winkler M.E."/>
        </authorList>
    </citation>
    <scope>NUCLEOTIDE SEQUENCE</scope>
</reference>
<dbReference type="PROSITE" id="PS00379">
    <property type="entry name" value="CDP_ALCOHOL_P_TRANSF"/>
    <property type="match status" value="1"/>
</dbReference>
<sequence length="210" mass="23901">VKENYRQAIAISNVADFWTNQVCRRIAAVIVILINPIPITPNMVTVCSFAVNMVANYQLINNQLGMAASLYFFSHVLDCADGQLARLRNVVSKFGMFFDPVLDGLKDLITFLVIIAYFSDSNVFIFSLVGMFNVSASIVFDWVRHTIQNRPKDIKESHKNLIKRLGIVAWSVPTRNFIIVFSLILHYPAAIMYYTCFPGTYFTIRKAWSL</sequence>
<gene>
    <name evidence="2" type="ORF">METZ01_LOCUS226751</name>
</gene>
<dbReference type="Pfam" id="PF01066">
    <property type="entry name" value="CDP-OH_P_transf"/>
    <property type="match status" value="1"/>
</dbReference>
<proteinExistence type="predicted"/>
<evidence type="ECO:0008006" key="3">
    <source>
        <dbReference type="Google" id="ProtNLM"/>
    </source>
</evidence>
<organism evidence="2">
    <name type="scientific">marine metagenome</name>
    <dbReference type="NCBI Taxonomy" id="408172"/>
    <lineage>
        <taxon>unclassified sequences</taxon>
        <taxon>metagenomes</taxon>
        <taxon>ecological metagenomes</taxon>
    </lineage>
</organism>
<dbReference type="InterPro" id="IPR048254">
    <property type="entry name" value="CDP_ALCOHOL_P_TRANSF_CS"/>
</dbReference>